<dbReference type="GO" id="GO:0071528">
    <property type="term" value="P:tRNA re-export from nucleus"/>
    <property type="evidence" value="ECO:0007669"/>
    <property type="project" value="UniProtKB-UniRule"/>
</dbReference>
<dbReference type="AlphaFoldDB" id="A0AAD8IL57"/>
<dbReference type="InterPro" id="IPR040017">
    <property type="entry name" value="XPOT"/>
</dbReference>
<dbReference type="PANTHER" id="PTHR15952">
    <property type="entry name" value="EXPORTIN-T/LOS1"/>
    <property type="match status" value="1"/>
</dbReference>
<dbReference type="EMBL" id="JAUIZM010000004">
    <property type="protein sequence ID" value="KAK1387954.1"/>
    <property type="molecule type" value="Genomic_DNA"/>
</dbReference>
<dbReference type="GO" id="GO:0000049">
    <property type="term" value="F:tRNA binding"/>
    <property type="evidence" value="ECO:0007669"/>
    <property type="project" value="UniProtKB-UniRule"/>
</dbReference>
<name>A0AAD8IL57_9APIA</name>
<dbReference type="Pfam" id="PF08389">
    <property type="entry name" value="Xpo1"/>
    <property type="match status" value="1"/>
</dbReference>
<reference evidence="11" key="2">
    <citation type="submission" date="2023-05" db="EMBL/GenBank/DDBJ databases">
        <authorList>
            <person name="Schelkunov M.I."/>
        </authorList>
    </citation>
    <scope>NUCLEOTIDE SEQUENCE</scope>
    <source>
        <strain evidence="11">Hsosn_3</strain>
        <tissue evidence="11">Leaf</tissue>
    </source>
</reference>
<comment type="subcellular location">
    <subcellularLocation>
        <location evidence="1 9">Cytoplasm</location>
    </subcellularLocation>
    <subcellularLocation>
        <location evidence="9">Nucleus</location>
    </subcellularLocation>
    <text evidence="9">Shuttles between the nucleus and the cytoplasm.</text>
</comment>
<evidence type="ECO:0000256" key="7">
    <source>
        <dbReference type="ARBA" id="ARBA00029784"/>
    </source>
</evidence>
<dbReference type="GO" id="GO:0005643">
    <property type="term" value="C:nuclear pore"/>
    <property type="evidence" value="ECO:0007669"/>
    <property type="project" value="TreeGrafter"/>
</dbReference>
<evidence type="ECO:0000313" key="11">
    <source>
        <dbReference type="EMBL" id="KAK1387954.1"/>
    </source>
</evidence>
<proteinExistence type="inferred from homology"/>
<comment type="function">
    <text evidence="9">tRNA nucleus export receptor which facilitates tRNA translocation across the nuclear pore complex.</text>
</comment>
<keyword evidence="9" id="KW-0813">Transport</keyword>
<protein>
    <recommendedName>
        <fullName evidence="2 9">Exportin-T</fullName>
    </recommendedName>
    <alternativeName>
        <fullName evidence="7 9">Exportin(tRNA)</fullName>
    </alternativeName>
    <alternativeName>
        <fullName evidence="8 9">tRNA exportin</fullName>
    </alternativeName>
</protein>
<keyword evidence="12" id="KW-1185">Reference proteome</keyword>
<accession>A0AAD8IL57</accession>
<keyword evidence="3 9" id="KW-0963">Cytoplasm</keyword>
<dbReference type="Gene3D" id="1.25.10.10">
    <property type="entry name" value="Leucine-rich Repeat Variant"/>
    <property type="match status" value="1"/>
</dbReference>
<comment type="similarity">
    <text evidence="9">Belongs to the exportin family.</text>
</comment>
<evidence type="ECO:0000256" key="8">
    <source>
        <dbReference type="ARBA" id="ARBA00032199"/>
    </source>
</evidence>
<keyword evidence="6 9" id="KW-0539">Nucleus</keyword>
<dbReference type="InterPro" id="IPR013598">
    <property type="entry name" value="Exportin-1/Importin-b-like"/>
</dbReference>
<dbReference type="GO" id="GO:0016363">
    <property type="term" value="C:nuclear matrix"/>
    <property type="evidence" value="ECO:0007669"/>
    <property type="project" value="TreeGrafter"/>
</dbReference>
<dbReference type="Proteomes" id="UP001237642">
    <property type="component" value="Unassembled WGS sequence"/>
</dbReference>
<dbReference type="GO" id="GO:0031267">
    <property type="term" value="F:small GTPase binding"/>
    <property type="evidence" value="ECO:0007669"/>
    <property type="project" value="InterPro"/>
</dbReference>
<keyword evidence="4 9" id="KW-0820">tRNA-binding</keyword>
<gene>
    <name evidence="11" type="ORF">POM88_016132</name>
</gene>
<keyword evidence="5 9" id="KW-0694">RNA-binding</keyword>
<evidence type="ECO:0000256" key="5">
    <source>
        <dbReference type="ARBA" id="ARBA00022884"/>
    </source>
</evidence>
<evidence type="ECO:0000256" key="6">
    <source>
        <dbReference type="ARBA" id="ARBA00023242"/>
    </source>
</evidence>
<evidence type="ECO:0000256" key="4">
    <source>
        <dbReference type="ARBA" id="ARBA00022555"/>
    </source>
</evidence>
<sequence length="154" mass="17291">MDDLEKAICQQAVAFCQQLNSQVVAFCQQIKDNSLILLGTRYSDMTPDQISFLRKSLFSMACFEGLEDKNSVRLLDGPAYTKNKLAQVLTTLIYFEYPAVWSCVFLDFLPNLSRGVVVIDMSCRLLNSLDDGLISLDNPRTTEETAVAARVKHL</sequence>
<feature type="domain" description="Exportin-1/Importin-beta-like" evidence="10">
    <location>
        <begin position="79"/>
        <end position="152"/>
    </location>
</feature>
<dbReference type="GO" id="GO:0005737">
    <property type="term" value="C:cytoplasm"/>
    <property type="evidence" value="ECO:0007669"/>
    <property type="project" value="UniProtKB-SubCell"/>
</dbReference>
<reference evidence="11" key="1">
    <citation type="submission" date="2023-02" db="EMBL/GenBank/DDBJ databases">
        <title>Genome of toxic invasive species Heracleum sosnowskyi carries increased number of genes despite the absence of recent whole-genome duplications.</title>
        <authorList>
            <person name="Schelkunov M."/>
            <person name="Shtratnikova V."/>
            <person name="Makarenko M."/>
            <person name="Klepikova A."/>
            <person name="Omelchenko D."/>
            <person name="Novikova G."/>
            <person name="Obukhova E."/>
            <person name="Bogdanov V."/>
            <person name="Penin A."/>
            <person name="Logacheva M."/>
        </authorList>
    </citation>
    <scope>NUCLEOTIDE SEQUENCE</scope>
    <source>
        <strain evidence="11">Hsosn_3</strain>
        <tissue evidence="11">Leaf</tissue>
    </source>
</reference>
<organism evidence="11 12">
    <name type="scientific">Heracleum sosnowskyi</name>
    <dbReference type="NCBI Taxonomy" id="360622"/>
    <lineage>
        <taxon>Eukaryota</taxon>
        <taxon>Viridiplantae</taxon>
        <taxon>Streptophyta</taxon>
        <taxon>Embryophyta</taxon>
        <taxon>Tracheophyta</taxon>
        <taxon>Spermatophyta</taxon>
        <taxon>Magnoliopsida</taxon>
        <taxon>eudicotyledons</taxon>
        <taxon>Gunneridae</taxon>
        <taxon>Pentapetalae</taxon>
        <taxon>asterids</taxon>
        <taxon>campanulids</taxon>
        <taxon>Apiales</taxon>
        <taxon>Apiaceae</taxon>
        <taxon>Apioideae</taxon>
        <taxon>apioid superclade</taxon>
        <taxon>Tordylieae</taxon>
        <taxon>Tordyliinae</taxon>
        <taxon>Heracleum</taxon>
    </lineage>
</organism>
<evidence type="ECO:0000256" key="3">
    <source>
        <dbReference type="ARBA" id="ARBA00022490"/>
    </source>
</evidence>
<evidence type="ECO:0000256" key="1">
    <source>
        <dbReference type="ARBA" id="ARBA00004496"/>
    </source>
</evidence>
<comment type="caution">
    <text evidence="11">The sequence shown here is derived from an EMBL/GenBank/DDBJ whole genome shotgun (WGS) entry which is preliminary data.</text>
</comment>
<evidence type="ECO:0000313" key="12">
    <source>
        <dbReference type="Proteomes" id="UP001237642"/>
    </source>
</evidence>
<evidence type="ECO:0000256" key="9">
    <source>
        <dbReference type="RuleBase" id="RU366037"/>
    </source>
</evidence>
<dbReference type="InterPro" id="IPR011989">
    <property type="entry name" value="ARM-like"/>
</dbReference>
<evidence type="ECO:0000259" key="10">
    <source>
        <dbReference type="Pfam" id="PF08389"/>
    </source>
</evidence>
<evidence type="ECO:0000256" key="2">
    <source>
        <dbReference type="ARBA" id="ARBA00018928"/>
    </source>
</evidence>
<dbReference type="PANTHER" id="PTHR15952:SF11">
    <property type="entry name" value="EXPORTIN-T"/>
    <property type="match status" value="1"/>
</dbReference>